<evidence type="ECO:0000259" key="3">
    <source>
        <dbReference type="PROSITE" id="PS51085"/>
    </source>
</evidence>
<protein>
    <submittedName>
        <fullName evidence="4">Na(+)-translocating NADH-quinone reductase subunit F</fullName>
    </submittedName>
</protein>
<feature type="domain" description="2Fe-2S ferredoxin-type" evidence="3">
    <location>
        <begin position="8"/>
        <end position="102"/>
    </location>
</feature>
<evidence type="ECO:0000313" key="5">
    <source>
        <dbReference type="Proteomes" id="UP000838324"/>
    </source>
</evidence>
<dbReference type="Gene3D" id="3.10.20.30">
    <property type="match status" value="1"/>
</dbReference>
<dbReference type="CDD" id="cd00207">
    <property type="entry name" value="fer2"/>
    <property type="match status" value="1"/>
</dbReference>
<evidence type="ECO:0000256" key="1">
    <source>
        <dbReference type="ARBA" id="ARBA00022630"/>
    </source>
</evidence>
<organism evidence="4 5">
    <name type="scientific">Paenibacillus auburnensis</name>
    <dbReference type="NCBI Taxonomy" id="2905649"/>
    <lineage>
        <taxon>Bacteria</taxon>
        <taxon>Bacillati</taxon>
        <taxon>Bacillota</taxon>
        <taxon>Bacilli</taxon>
        <taxon>Bacillales</taxon>
        <taxon>Paenibacillaceae</taxon>
        <taxon>Paenibacillus</taxon>
    </lineage>
</organism>
<dbReference type="EMBL" id="CAKMMG010000001">
    <property type="protein sequence ID" value="CAH1194357.1"/>
    <property type="molecule type" value="Genomic_DNA"/>
</dbReference>
<sequence length="123" mass="13308">MMKLQNGCKVTFLPEERIAVVKHGTSLLEAARKAGVVLPTRCGGKAACLMCKVTVAQQESGAVRPPGEAERRKLGSLLEQGVRLACQAAVCSDLNVSVPEDPLKAAVRRRLEAARRGERDELW</sequence>
<name>A0ABM9BV17_9BACL</name>
<dbReference type="Pfam" id="PF00111">
    <property type="entry name" value="Fer2"/>
    <property type="match status" value="1"/>
</dbReference>
<keyword evidence="2" id="KW-0274">FAD</keyword>
<dbReference type="InterPro" id="IPR012675">
    <property type="entry name" value="Beta-grasp_dom_sf"/>
</dbReference>
<dbReference type="InterPro" id="IPR036010">
    <property type="entry name" value="2Fe-2S_ferredoxin-like_sf"/>
</dbReference>
<proteinExistence type="predicted"/>
<keyword evidence="5" id="KW-1185">Reference proteome</keyword>
<dbReference type="PROSITE" id="PS51085">
    <property type="entry name" value="2FE2S_FER_2"/>
    <property type="match status" value="1"/>
</dbReference>
<reference evidence="4" key="1">
    <citation type="submission" date="2022-01" db="EMBL/GenBank/DDBJ databases">
        <authorList>
            <person name="Criscuolo A."/>
        </authorList>
    </citation>
    <scope>NUCLEOTIDE SEQUENCE</scope>
    <source>
        <strain evidence="4">CIP111892</strain>
    </source>
</reference>
<evidence type="ECO:0000313" key="4">
    <source>
        <dbReference type="EMBL" id="CAH1194357.1"/>
    </source>
</evidence>
<dbReference type="Proteomes" id="UP000838324">
    <property type="component" value="Unassembled WGS sequence"/>
</dbReference>
<dbReference type="PANTHER" id="PTHR43644">
    <property type="entry name" value="NA(+)-TRANSLOCATING NADH-QUINONE REDUCTASE SUBUNIT"/>
    <property type="match status" value="1"/>
</dbReference>
<dbReference type="SUPFAM" id="SSF54292">
    <property type="entry name" value="2Fe-2S ferredoxin-like"/>
    <property type="match status" value="1"/>
</dbReference>
<gene>
    <name evidence="4" type="primary">nqrF</name>
    <name evidence="4" type="ORF">PAECIP111892_01612</name>
</gene>
<dbReference type="InterPro" id="IPR001041">
    <property type="entry name" value="2Fe-2S_ferredoxin-type"/>
</dbReference>
<evidence type="ECO:0000256" key="2">
    <source>
        <dbReference type="ARBA" id="ARBA00022827"/>
    </source>
</evidence>
<accession>A0ABM9BV17</accession>
<dbReference type="PANTHER" id="PTHR43644:SF1">
    <property type="entry name" value="NAD(P)H-FLAVIN REDUCTASE"/>
    <property type="match status" value="1"/>
</dbReference>
<keyword evidence="1" id="KW-0285">Flavoprotein</keyword>
<comment type="caution">
    <text evidence="4">The sequence shown here is derived from an EMBL/GenBank/DDBJ whole genome shotgun (WGS) entry which is preliminary data.</text>
</comment>